<evidence type="ECO:0000313" key="5">
    <source>
        <dbReference type="EMBL" id="EFA98482.1"/>
    </source>
</evidence>
<dbReference type="SUPFAM" id="SSF56935">
    <property type="entry name" value="Porins"/>
    <property type="match status" value="1"/>
</dbReference>
<keyword evidence="6" id="KW-1185">Reference proteome</keyword>
<name>D1VWY3_9BACT</name>
<comment type="subcellular location">
    <subcellularLocation>
        <location evidence="1">Cell outer membrane</location>
    </subcellularLocation>
</comment>
<evidence type="ECO:0000256" key="2">
    <source>
        <dbReference type="ARBA" id="ARBA00023136"/>
    </source>
</evidence>
<evidence type="ECO:0000256" key="4">
    <source>
        <dbReference type="SAM" id="SignalP"/>
    </source>
</evidence>
<protein>
    <recommendedName>
        <fullName evidence="7">TonB-dependent receptor</fullName>
    </recommendedName>
</protein>
<comment type="caution">
    <text evidence="5">The sequence shown here is derived from an EMBL/GenBank/DDBJ whole genome shotgun (WGS) entry which is preliminary data.</text>
</comment>
<evidence type="ECO:0000313" key="6">
    <source>
        <dbReference type="Proteomes" id="UP000004001"/>
    </source>
</evidence>
<evidence type="ECO:0008006" key="7">
    <source>
        <dbReference type="Google" id="ProtNLM"/>
    </source>
</evidence>
<sequence length="853" mass="96810">MMQQKLKLALLALCYASLTFAQNDKTKTNKNPMMDESAFTFTEAQLGEDENMTQNVMILNSSTNAYVSGVGYRFSPVRFRYRALSQEYNDVYINGVPMNDMESGQFRYSMIGGLNQQTRNVDFALPFESNNFAMNALAGSYNYDFRAGSMAAGNRLSLGAANRSYSARGMYTYASGFNANGWAIAANLTYRWANKGYVEGTFYNSLSYFLAIQKRWTNGHSLSLSTWGNPTERASQGASTDEAYWLANNYLYNPYWGYQNGKIRNSRVVNDFAPSALLTWDWDIAKDTKLTTSLFGKYSKYKSTKLNYNNAENPQPDYWKNLPSSYYEVWGDEANRNAKSHTAFLAWNEAYNYWTAAKENRQVKWDQLYWANQQAAKTGSDALYYVQAKHNDNFVMNLASTLTTKLSKNQTWNIGAVLGRNQGGHYQTMEDLLGANSFHNINTYAVGYYPKSSDAVQYDLNTMGADRTGRLVGKGDKFGYDYDILIHKALVWTNYLANMGRFHLMVAGKVGGTDMQRQGYMRNGLFPENSYGKSGHAKFLDGGGKASITWDAGLGNIVSVGAGYEWRAPTARTAFASPEMNNDFVLNLKNQQVFSSELGYQYQNAWVHANINAYYNRMNHVTEWQNFYLDDINSFSYVSMTGIEKEAYGVELGARFKLASYLDLTTLGTWSEAKNINNAKVRYLNSTKAQYVDETVYNKGMREGGTPLTAASLGLSFHQGGWFVDLNGNYYDRIYLFYTPCYRYESALHLNIKRDNERNNIVPEQAKGKGGFMLDGSFGKSIRLKKGQLNLNLMITNILNNRRIVTGGYEQSRSSFYTTENGDDVTRTYKFPHNPKKYYAYGINGMFQISYRF</sequence>
<gene>
    <name evidence="5" type="ORF">HMPREF9019_2261</name>
</gene>
<keyword evidence="2" id="KW-0472">Membrane</keyword>
<feature type="chain" id="PRO_5003025383" description="TonB-dependent receptor" evidence="4">
    <location>
        <begin position="22"/>
        <end position="853"/>
    </location>
</feature>
<evidence type="ECO:0000256" key="3">
    <source>
        <dbReference type="ARBA" id="ARBA00023237"/>
    </source>
</evidence>
<dbReference type="eggNOG" id="COG4772">
    <property type="taxonomic scope" value="Bacteria"/>
</dbReference>
<proteinExistence type="predicted"/>
<dbReference type="eggNOG" id="COG1629">
    <property type="taxonomic scope" value="Bacteria"/>
</dbReference>
<dbReference type="EMBL" id="ADEF01000005">
    <property type="protein sequence ID" value="EFA98482.1"/>
    <property type="molecule type" value="Genomic_DNA"/>
</dbReference>
<accession>D1VWY3</accession>
<organism evidence="5 6">
    <name type="scientific">Hoylesella timonensis CRIS 5C-B1</name>
    <dbReference type="NCBI Taxonomy" id="679189"/>
    <lineage>
        <taxon>Bacteria</taxon>
        <taxon>Pseudomonadati</taxon>
        <taxon>Bacteroidota</taxon>
        <taxon>Bacteroidia</taxon>
        <taxon>Bacteroidales</taxon>
        <taxon>Prevotellaceae</taxon>
        <taxon>Hoylesella</taxon>
    </lineage>
</organism>
<dbReference type="InterPro" id="IPR036942">
    <property type="entry name" value="Beta-barrel_TonB_sf"/>
</dbReference>
<dbReference type="Gene3D" id="2.40.170.20">
    <property type="entry name" value="TonB-dependent receptor, beta-barrel domain"/>
    <property type="match status" value="1"/>
</dbReference>
<evidence type="ECO:0000256" key="1">
    <source>
        <dbReference type="ARBA" id="ARBA00004442"/>
    </source>
</evidence>
<dbReference type="Proteomes" id="UP000004001">
    <property type="component" value="Unassembled WGS sequence"/>
</dbReference>
<keyword evidence="4" id="KW-0732">Signal</keyword>
<dbReference type="GO" id="GO:0009279">
    <property type="term" value="C:cell outer membrane"/>
    <property type="evidence" value="ECO:0007669"/>
    <property type="project" value="UniProtKB-SubCell"/>
</dbReference>
<feature type="signal peptide" evidence="4">
    <location>
        <begin position="1"/>
        <end position="21"/>
    </location>
</feature>
<keyword evidence="3" id="KW-0998">Cell outer membrane</keyword>
<dbReference type="AlphaFoldDB" id="D1VWY3"/>
<reference evidence="5 6" key="1">
    <citation type="submission" date="2009-12" db="EMBL/GenBank/DDBJ databases">
        <title>Genome Sequence of Prevotella timonensis CRIS 5C-B1.</title>
        <authorList>
            <person name="Durkin A.S."/>
            <person name="Madupu R."/>
            <person name="Torralba M."/>
            <person name="Methe B."/>
            <person name="Sutton G."/>
            <person name="Strausberg R.L."/>
            <person name="Nelson K.E."/>
        </authorList>
    </citation>
    <scope>NUCLEOTIDE SEQUENCE [LARGE SCALE GENOMIC DNA]</scope>
    <source>
        <strain evidence="5 6">CRIS 5C-B1</strain>
    </source>
</reference>